<proteinExistence type="inferred from homology"/>
<feature type="domain" description="Lysidine-tRNA(Ile) synthetase C-terminal" evidence="9">
    <location>
        <begin position="398"/>
        <end position="472"/>
    </location>
</feature>
<keyword evidence="5 8" id="KW-0547">Nucleotide-binding</keyword>
<dbReference type="SUPFAM" id="SSF56037">
    <property type="entry name" value="PheT/TilS domain"/>
    <property type="match status" value="1"/>
</dbReference>
<dbReference type="InterPro" id="IPR012796">
    <property type="entry name" value="Lysidine-tRNA-synth_C"/>
</dbReference>
<keyword evidence="4 8" id="KW-0819">tRNA processing</keyword>
<comment type="similarity">
    <text evidence="8">Belongs to the tRNA(Ile)-lysidine synthase family.</text>
</comment>
<evidence type="ECO:0000313" key="11">
    <source>
        <dbReference type="Proteomes" id="UP001597493"/>
    </source>
</evidence>
<organism evidence="10 11">
    <name type="scientific">Paenibacillus thailandensis</name>
    <dbReference type="NCBI Taxonomy" id="393250"/>
    <lineage>
        <taxon>Bacteria</taxon>
        <taxon>Bacillati</taxon>
        <taxon>Bacillota</taxon>
        <taxon>Bacilli</taxon>
        <taxon>Bacillales</taxon>
        <taxon>Paenibacillaceae</taxon>
        <taxon>Paenibacillus</taxon>
    </lineage>
</organism>
<dbReference type="InterPro" id="IPR012795">
    <property type="entry name" value="tRNA_Ile_lys_synt_N"/>
</dbReference>
<evidence type="ECO:0000256" key="2">
    <source>
        <dbReference type="ARBA" id="ARBA00022490"/>
    </source>
</evidence>
<dbReference type="EMBL" id="JBHUMY010000030">
    <property type="protein sequence ID" value="MFD2662571.1"/>
    <property type="molecule type" value="Genomic_DNA"/>
</dbReference>
<protein>
    <recommendedName>
        <fullName evidence="8">tRNA(Ile)-lysidine synthase</fullName>
        <ecNumber evidence="8">6.3.4.19</ecNumber>
    </recommendedName>
    <alternativeName>
        <fullName evidence="8">tRNA(Ile)-2-lysyl-cytidine synthase</fullName>
    </alternativeName>
    <alternativeName>
        <fullName evidence="8">tRNA(Ile)-lysidine synthetase</fullName>
    </alternativeName>
</protein>
<evidence type="ECO:0000256" key="5">
    <source>
        <dbReference type="ARBA" id="ARBA00022741"/>
    </source>
</evidence>
<dbReference type="GO" id="GO:0032267">
    <property type="term" value="F:tRNA(Ile)-lysidine synthase activity"/>
    <property type="evidence" value="ECO:0007669"/>
    <property type="project" value="UniProtKB-EC"/>
</dbReference>
<name>A0ABW5R190_9BACL</name>
<feature type="binding site" evidence="8">
    <location>
        <begin position="33"/>
        <end position="38"/>
    </location>
    <ligand>
        <name>ATP</name>
        <dbReference type="ChEBI" id="CHEBI:30616"/>
    </ligand>
</feature>
<dbReference type="Pfam" id="PF09179">
    <property type="entry name" value="TilS"/>
    <property type="match status" value="1"/>
</dbReference>
<evidence type="ECO:0000313" key="10">
    <source>
        <dbReference type="EMBL" id="MFD2662571.1"/>
    </source>
</evidence>
<comment type="caution">
    <text evidence="10">The sequence shown here is derived from an EMBL/GenBank/DDBJ whole genome shotgun (WGS) entry which is preliminary data.</text>
</comment>
<evidence type="ECO:0000256" key="3">
    <source>
        <dbReference type="ARBA" id="ARBA00022598"/>
    </source>
</evidence>
<comment type="function">
    <text evidence="8">Ligates lysine onto the cytidine present at position 34 of the AUA codon-specific tRNA(Ile) that contains the anticodon CAU, in an ATP-dependent manner. Cytidine is converted to lysidine, thus changing the amino acid specificity of the tRNA from methionine to isoleucine.</text>
</comment>
<evidence type="ECO:0000256" key="7">
    <source>
        <dbReference type="ARBA" id="ARBA00048539"/>
    </source>
</evidence>
<comment type="domain">
    <text evidence="8">The N-terminal region contains the highly conserved SGGXDS motif, predicted to be a P-loop motif involved in ATP binding.</text>
</comment>
<dbReference type="NCBIfam" id="TIGR02433">
    <property type="entry name" value="lysidine_TilS_C"/>
    <property type="match status" value="1"/>
</dbReference>
<dbReference type="SUPFAM" id="SSF82829">
    <property type="entry name" value="MesJ substrate recognition domain-like"/>
    <property type="match status" value="1"/>
</dbReference>
<dbReference type="CDD" id="cd01992">
    <property type="entry name" value="TilS_N"/>
    <property type="match status" value="1"/>
</dbReference>
<evidence type="ECO:0000256" key="4">
    <source>
        <dbReference type="ARBA" id="ARBA00022694"/>
    </source>
</evidence>
<evidence type="ECO:0000256" key="6">
    <source>
        <dbReference type="ARBA" id="ARBA00022840"/>
    </source>
</evidence>
<accession>A0ABW5R190</accession>
<dbReference type="InterPro" id="IPR015262">
    <property type="entry name" value="tRNA_Ile_lys_synt_subst-bd"/>
</dbReference>
<evidence type="ECO:0000256" key="1">
    <source>
        <dbReference type="ARBA" id="ARBA00004496"/>
    </source>
</evidence>
<keyword evidence="6 8" id="KW-0067">ATP-binding</keyword>
<keyword evidence="3 8" id="KW-0436">Ligase</keyword>
<dbReference type="HAMAP" id="MF_01161">
    <property type="entry name" value="tRNA_Ile_lys_synt"/>
    <property type="match status" value="1"/>
</dbReference>
<dbReference type="PANTHER" id="PTHR43033:SF1">
    <property type="entry name" value="TRNA(ILE)-LYSIDINE SYNTHASE-RELATED"/>
    <property type="match status" value="1"/>
</dbReference>
<dbReference type="Pfam" id="PF01171">
    <property type="entry name" value="ATP_bind_3"/>
    <property type="match status" value="1"/>
</dbReference>
<gene>
    <name evidence="8 10" type="primary">tilS</name>
    <name evidence="10" type="ORF">ACFSW5_20130</name>
</gene>
<dbReference type="Gene3D" id="3.40.50.620">
    <property type="entry name" value="HUPs"/>
    <property type="match status" value="1"/>
</dbReference>
<dbReference type="SMART" id="SM00977">
    <property type="entry name" value="TilS_C"/>
    <property type="match status" value="1"/>
</dbReference>
<dbReference type="Pfam" id="PF11734">
    <property type="entry name" value="TilS_C"/>
    <property type="match status" value="1"/>
</dbReference>
<dbReference type="NCBIfam" id="TIGR02432">
    <property type="entry name" value="lysidine_TilS_N"/>
    <property type="match status" value="1"/>
</dbReference>
<dbReference type="Gene3D" id="3.30.465.60">
    <property type="match status" value="1"/>
</dbReference>
<comment type="subcellular location">
    <subcellularLocation>
        <location evidence="1 8">Cytoplasm</location>
    </subcellularLocation>
</comment>
<dbReference type="SUPFAM" id="SSF52402">
    <property type="entry name" value="Adenine nucleotide alpha hydrolases-like"/>
    <property type="match status" value="1"/>
</dbReference>
<reference evidence="11" key="1">
    <citation type="journal article" date="2019" name="Int. J. Syst. Evol. Microbiol.">
        <title>The Global Catalogue of Microorganisms (GCM) 10K type strain sequencing project: providing services to taxonomists for standard genome sequencing and annotation.</title>
        <authorList>
            <consortium name="The Broad Institute Genomics Platform"/>
            <consortium name="The Broad Institute Genome Sequencing Center for Infectious Disease"/>
            <person name="Wu L."/>
            <person name="Ma J."/>
        </authorList>
    </citation>
    <scope>NUCLEOTIDE SEQUENCE [LARGE SCALE GENOMIC DNA]</scope>
    <source>
        <strain evidence="11">TISTR 1827</strain>
    </source>
</reference>
<dbReference type="InterPro" id="IPR011063">
    <property type="entry name" value="TilS/TtcA_N"/>
</dbReference>
<sequence length="477" mass="53155">MGNREDERLRFLRRTAAREKLWKNGDKIVVAVSGGPDSMALLHMLSQVAESEGISLVAAHANHGFRPESAEEAVVVQSFSERLGVECEQISLNMPAYIEETGMNGQEASRLRRYVFLHETAARHGAGVIALAHHADDQAETVMMRIIRGTGLGGLAAIAMKRTEKNVELIRPLLRMKKTDLLQYCSDYDIPYCLDGSNEKRDYFRNVVRLDVLPYLSQFNPQLPDSLWRLAELASSEDDWMDREAKRLFDELASFEPEGVALQAEALNGLHVALQRRLIKLILNYLSEEADSVTFDHIETIRAAAAPGARSTWRLDAGGGVRFLREYGRLSFIRPKQVGAGENGGYAYEVPAGATRIEVKEFGSVMMFAAEDVSAGRSPAPAGREEACFDIDKLKFPLVIRSRKPGDRMQILGLNGSKKVQDMFVDGKVPPSLRERYPLLCDAAGRLLWVPGIRRSGHALVERGKTKGVLRVRIEHE</sequence>
<keyword evidence="11" id="KW-1185">Reference proteome</keyword>
<dbReference type="EC" id="6.3.4.19" evidence="8"/>
<dbReference type="RefSeq" id="WP_379277076.1">
    <property type="nucleotide sequence ID" value="NZ_JBHUGT010000043.1"/>
</dbReference>
<dbReference type="InterPro" id="IPR014729">
    <property type="entry name" value="Rossmann-like_a/b/a_fold"/>
</dbReference>
<dbReference type="Proteomes" id="UP001597493">
    <property type="component" value="Unassembled WGS sequence"/>
</dbReference>
<keyword evidence="2 8" id="KW-0963">Cytoplasm</keyword>
<dbReference type="PANTHER" id="PTHR43033">
    <property type="entry name" value="TRNA(ILE)-LYSIDINE SYNTHASE-RELATED"/>
    <property type="match status" value="1"/>
</dbReference>
<comment type="catalytic activity">
    <reaction evidence="7 8">
        <text>cytidine(34) in tRNA(Ile2) + L-lysine + ATP = lysidine(34) in tRNA(Ile2) + AMP + diphosphate + H(+)</text>
        <dbReference type="Rhea" id="RHEA:43744"/>
        <dbReference type="Rhea" id="RHEA-COMP:10625"/>
        <dbReference type="Rhea" id="RHEA-COMP:10670"/>
        <dbReference type="ChEBI" id="CHEBI:15378"/>
        <dbReference type="ChEBI" id="CHEBI:30616"/>
        <dbReference type="ChEBI" id="CHEBI:32551"/>
        <dbReference type="ChEBI" id="CHEBI:33019"/>
        <dbReference type="ChEBI" id="CHEBI:82748"/>
        <dbReference type="ChEBI" id="CHEBI:83665"/>
        <dbReference type="ChEBI" id="CHEBI:456215"/>
        <dbReference type="EC" id="6.3.4.19"/>
    </reaction>
</comment>
<dbReference type="InterPro" id="IPR012094">
    <property type="entry name" value="tRNA_Ile_lys_synt"/>
</dbReference>
<evidence type="ECO:0000259" key="9">
    <source>
        <dbReference type="SMART" id="SM00977"/>
    </source>
</evidence>
<evidence type="ECO:0000256" key="8">
    <source>
        <dbReference type="HAMAP-Rule" id="MF_01161"/>
    </source>
</evidence>